<feature type="signal peptide" evidence="1">
    <location>
        <begin position="1"/>
        <end position="21"/>
    </location>
</feature>
<accession>A0A2G1W2Y0</accession>
<evidence type="ECO:0000313" key="4">
    <source>
        <dbReference type="Proteomes" id="UP000225740"/>
    </source>
</evidence>
<keyword evidence="4" id="KW-1185">Reference proteome</keyword>
<dbReference type="OrthoDB" id="1412023at2"/>
<dbReference type="Pfam" id="PF07589">
    <property type="entry name" value="PEP-CTERM"/>
    <property type="match status" value="1"/>
</dbReference>
<gene>
    <name evidence="3" type="ORF">CEE69_21345</name>
</gene>
<dbReference type="AlphaFoldDB" id="A0A2G1W2Y0"/>
<dbReference type="EMBL" id="NIZW01000018">
    <property type="protein sequence ID" value="PHQ33345.1"/>
    <property type="molecule type" value="Genomic_DNA"/>
</dbReference>
<reference evidence="3 4" key="1">
    <citation type="submission" date="2017-06" db="EMBL/GenBank/DDBJ databases">
        <title>Description of Rhodopirellula bahusiensis sp. nov.</title>
        <authorList>
            <person name="Kizina J."/>
            <person name="Harder J."/>
        </authorList>
    </citation>
    <scope>NUCLEOTIDE SEQUENCE [LARGE SCALE GENOMIC DNA]</scope>
    <source>
        <strain evidence="3 4">SWK21</strain>
    </source>
</reference>
<keyword evidence="1" id="KW-0732">Signal</keyword>
<feature type="chain" id="PRO_5013706389" evidence="1">
    <location>
        <begin position="22"/>
        <end position="207"/>
    </location>
</feature>
<evidence type="ECO:0000259" key="2">
    <source>
        <dbReference type="Pfam" id="PF07589"/>
    </source>
</evidence>
<sequence length="207" mass="21309">MIVFGAILLTLQLATLTLADAAVIVDQSQLAGAPSGTAGSLSRIAEFSQNDLAQSFRPTLDNITGARVHLWGGSDAGIGSGNITIELFSALPNDSGVMLGSGTSNSVSPGQYAVVDFGSVSVVPDQTLYLVFTSTNDTLALSGSVNDPYSRGNTFANTGYMAFPNFDYTFETFGASAVPEPSAFALLGIGACAAIARRRRLIPTAAS</sequence>
<comment type="caution">
    <text evidence="3">The sequence shown here is derived from an EMBL/GenBank/DDBJ whole genome shotgun (WGS) entry which is preliminary data.</text>
</comment>
<proteinExistence type="predicted"/>
<feature type="domain" description="Ice-binding protein C-terminal" evidence="2">
    <location>
        <begin position="177"/>
        <end position="200"/>
    </location>
</feature>
<dbReference type="Proteomes" id="UP000225740">
    <property type="component" value="Unassembled WGS sequence"/>
</dbReference>
<organism evidence="3 4">
    <name type="scientific">Rhodopirellula bahusiensis</name>
    <dbReference type="NCBI Taxonomy" id="2014065"/>
    <lineage>
        <taxon>Bacteria</taxon>
        <taxon>Pseudomonadati</taxon>
        <taxon>Planctomycetota</taxon>
        <taxon>Planctomycetia</taxon>
        <taxon>Pirellulales</taxon>
        <taxon>Pirellulaceae</taxon>
        <taxon>Rhodopirellula</taxon>
    </lineage>
</organism>
<evidence type="ECO:0000313" key="3">
    <source>
        <dbReference type="EMBL" id="PHQ33345.1"/>
    </source>
</evidence>
<evidence type="ECO:0000256" key="1">
    <source>
        <dbReference type="SAM" id="SignalP"/>
    </source>
</evidence>
<protein>
    <submittedName>
        <fullName evidence="3">PEP-CTERM sorting domain-containing protein</fullName>
    </submittedName>
</protein>
<name>A0A2G1W2Y0_9BACT</name>
<dbReference type="InterPro" id="IPR013424">
    <property type="entry name" value="Ice-binding_C"/>
</dbReference>
<dbReference type="NCBIfam" id="TIGR02595">
    <property type="entry name" value="PEP_CTERM"/>
    <property type="match status" value="1"/>
</dbReference>